<accession>A0A917BMT2</accession>
<protein>
    <recommendedName>
        <fullName evidence="1">NAD(P)-binding domain-containing protein</fullName>
    </recommendedName>
</protein>
<dbReference type="SUPFAM" id="SSF51735">
    <property type="entry name" value="NAD(P)-binding Rossmann-fold domains"/>
    <property type="match status" value="1"/>
</dbReference>
<dbReference type="EMBL" id="BMKQ01000001">
    <property type="protein sequence ID" value="GGF52222.1"/>
    <property type="molecule type" value="Genomic_DNA"/>
</dbReference>
<dbReference type="Gene3D" id="3.40.50.720">
    <property type="entry name" value="NAD(P)-binding Rossmann-like Domain"/>
    <property type="match status" value="1"/>
</dbReference>
<gene>
    <name evidence="2" type="ORF">GCM10011519_27760</name>
</gene>
<dbReference type="AlphaFoldDB" id="A0A917BMT2"/>
<dbReference type="GO" id="GO:0004029">
    <property type="term" value="F:aldehyde dehydrogenase (NAD+) activity"/>
    <property type="evidence" value="ECO:0007669"/>
    <property type="project" value="TreeGrafter"/>
</dbReference>
<dbReference type="PANTHER" id="PTHR48079:SF6">
    <property type="entry name" value="NAD(P)-BINDING DOMAIN-CONTAINING PROTEIN-RELATED"/>
    <property type="match status" value="1"/>
</dbReference>
<evidence type="ECO:0000313" key="2">
    <source>
        <dbReference type="EMBL" id="GGF52222.1"/>
    </source>
</evidence>
<sequence>MIVSLSETESMQVALIGASGRIGRRAVPALLDASYDVVAGVRRPHEAARVPTGSDGRAARTVVCDVLDPDSLLDLVHGCDAVVDLASHEPDHWQIAVPGSWRRQDQLLTRGVENLVAAAYLADVRRVVLQSSSVLYADGGEGWVREGHPVDVTSATEPLAVAESQVLDLAGPTRAAVVLRLGHVVGGGETHPVGLGIGSPESWMHLVHPDDAAEAVVAALRAPTGTYNVGAEPLRRSEVETGVLGRPGLLTRRLGAGRLEPHARSLRVSSDHFTATTGWAPWHQRWSPEWLGAWESHQARS</sequence>
<dbReference type="InterPro" id="IPR036291">
    <property type="entry name" value="NAD(P)-bd_dom_sf"/>
</dbReference>
<name>A0A917BMT2_9ACTN</name>
<dbReference type="InterPro" id="IPR051783">
    <property type="entry name" value="NAD(P)-dependent_oxidoreduct"/>
</dbReference>
<evidence type="ECO:0000313" key="3">
    <source>
        <dbReference type="Proteomes" id="UP000649179"/>
    </source>
</evidence>
<comment type="caution">
    <text evidence="2">The sequence shown here is derived from an EMBL/GenBank/DDBJ whole genome shotgun (WGS) entry which is preliminary data.</text>
</comment>
<dbReference type="Pfam" id="PF13460">
    <property type="entry name" value="NAD_binding_10"/>
    <property type="match status" value="1"/>
</dbReference>
<evidence type="ECO:0000259" key="1">
    <source>
        <dbReference type="Pfam" id="PF13460"/>
    </source>
</evidence>
<proteinExistence type="predicted"/>
<keyword evidence="3" id="KW-1185">Reference proteome</keyword>
<reference evidence="2" key="2">
    <citation type="submission" date="2020-09" db="EMBL/GenBank/DDBJ databases">
        <authorList>
            <person name="Sun Q."/>
            <person name="Zhou Y."/>
        </authorList>
    </citation>
    <scope>NUCLEOTIDE SEQUENCE</scope>
    <source>
        <strain evidence="2">CGMCC 1.16067</strain>
    </source>
</reference>
<organism evidence="2 3">
    <name type="scientific">Marmoricola endophyticus</name>
    <dbReference type="NCBI Taxonomy" id="2040280"/>
    <lineage>
        <taxon>Bacteria</taxon>
        <taxon>Bacillati</taxon>
        <taxon>Actinomycetota</taxon>
        <taxon>Actinomycetes</taxon>
        <taxon>Propionibacteriales</taxon>
        <taxon>Nocardioidaceae</taxon>
        <taxon>Marmoricola</taxon>
    </lineage>
</organism>
<dbReference type="Proteomes" id="UP000649179">
    <property type="component" value="Unassembled WGS sequence"/>
</dbReference>
<dbReference type="PANTHER" id="PTHR48079">
    <property type="entry name" value="PROTEIN YEEZ"/>
    <property type="match status" value="1"/>
</dbReference>
<dbReference type="InterPro" id="IPR016040">
    <property type="entry name" value="NAD(P)-bd_dom"/>
</dbReference>
<reference evidence="2" key="1">
    <citation type="journal article" date="2014" name="Int. J. Syst. Evol. Microbiol.">
        <title>Complete genome sequence of Corynebacterium casei LMG S-19264T (=DSM 44701T), isolated from a smear-ripened cheese.</title>
        <authorList>
            <consortium name="US DOE Joint Genome Institute (JGI-PGF)"/>
            <person name="Walter F."/>
            <person name="Albersmeier A."/>
            <person name="Kalinowski J."/>
            <person name="Ruckert C."/>
        </authorList>
    </citation>
    <scope>NUCLEOTIDE SEQUENCE</scope>
    <source>
        <strain evidence="2">CGMCC 1.16067</strain>
    </source>
</reference>
<dbReference type="GO" id="GO:0005737">
    <property type="term" value="C:cytoplasm"/>
    <property type="evidence" value="ECO:0007669"/>
    <property type="project" value="TreeGrafter"/>
</dbReference>
<feature type="domain" description="NAD(P)-binding" evidence="1">
    <location>
        <begin position="17"/>
        <end position="138"/>
    </location>
</feature>